<dbReference type="RefSeq" id="WP_025250940.1">
    <property type="nucleotide sequence ID" value="NZ_CP006934.1"/>
</dbReference>
<dbReference type="PATRIC" id="fig|1276257.3.peg.403"/>
<dbReference type="AlphaFoldDB" id="W6A9J2"/>
<sequence length="209" mass="23698">MKKIIKTLAVISPSIMLANQVVACADKRIDIREYVDVTDLGMLENLKNDTIIEGFVNQNPRFEELEISLAVSDSWSHGAFIKPLSIVSTGKYKGIVEISFSSKLGYKKTRQDQDQICLLSHDNKSCNVDIDILDPEYSPTSEGEEDNRIGSQGLPSPITEKAIINEDNKIIYRVTIKMPESEEIDNSWRYSATVYWYDVRLARSNIKFV</sequence>
<evidence type="ECO:0000313" key="1">
    <source>
        <dbReference type="EMBL" id="AHI53803.1"/>
    </source>
</evidence>
<protein>
    <submittedName>
        <fullName evidence="1">Uncharacterized protein</fullName>
    </submittedName>
</protein>
<gene>
    <name evidence="1" type="ORF">SSABA_v1c03940</name>
</gene>
<proteinExistence type="predicted"/>
<organism evidence="1 2">
    <name type="scientific">Spiroplasma sabaudiense Ar-1343</name>
    <dbReference type="NCBI Taxonomy" id="1276257"/>
    <lineage>
        <taxon>Bacteria</taxon>
        <taxon>Bacillati</taxon>
        <taxon>Mycoplasmatota</taxon>
        <taxon>Mollicutes</taxon>
        <taxon>Entomoplasmatales</taxon>
        <taxon>Spiroplasmataceae</taxon>
        <taxon>Spiroplasma</taxon>
    </lineage>
</organism>
<dbReference type="EMBL" id="CP006934">
    <property type="protein sequence ID" value="AHI53803.1"/>
    <property type="molecule type" value="Genomic_DNA"/>
</dbReference>
<reference evidence="1 2" key="1">
    <citation type="journal article" date="2014" name="Genome Biol. Evol.">
        <title>Molecular evolution of the substrate utilization strategies and putative virulence factors in mosquito-associated Spiroplasma species.</title>
        <authorList>
            <person name="Chang T.H."/>
            <person name="Lo W.S."/>
            <person name="Ku C."/>
            <person name="Chen L.L."/>
            <person name="Kuo C.H."/>
        </authorList>
    </citation>
    <scope>NUCLEOTIDE SEQUENCE [LARGE SCALE GENOMIC DNA]</scope>
    <source>
        <strain evidence="1">Ar-1343</strain>
    </source>
</reference>
<name>W6A9J2_9MOLU</name>
<dbReference type="STRING" id="1276257.SSABA_v1c03940"/>
<keyword evidence="2" id="KW-1185">Reference proteome</keyword>
<dbReference type="HOGENOM" id="CLU_1348229_0_0_14"/>
<dbReference type="KEGG" id="ssab:SSABA_v1c03940"/>
<dbReference type="Proteomes" id="UP000019265">
    <property type="component" value="Chromosome"/>
</dbReference>
<dbReference type="OrthoDB" id="390650at2"/>
<evidence type="ECO:0000313" key="2">
    <source>
        <dbReference type="Proteomes" id="UP000019265"/>
    </source>
</evidence>
<accession>W6A9J2</accession>